<dbReference type="RefSeq" id="WP_014850151.1">
    <property type="nucleotide sequence ID" value="NC_018149.1"/>
</dbReference>
<dbReference type="Proteomes" id="UP000009005">
    <property type="component" value="Chromosome"/>
</dbReference>
<dbReference type="EMBL" id="CP003703">
    <property type="protein sequence ID" value="AFN65442.1"/>
    <property type="molecule type" value="Genomic_DNA"/>
</dbReference>
<evidence type="ECO:0000313" key="2">
    <source>
        <dbReference type="Proteomes" id="UP000009005"/>
    </source>
</evidence>
<proteinExistence type="predicted"/>
<organism evidence="1 2">
    <name type="scientific">Mycoplasma wenyonii (strain Massachusetts)</name>
    <name type="common">Eperythrozoon wenyonii</name>
    <dbReference type="NCBI Taxonomy" id="1197325"/>
    <lineage>
        <taxon>Bacteria</taxon>
        <taxon>Bacillati</taxon>
        <taxon>Mycoplasmatota</taxon>
        <taxon>Mollicutes</taxon>
        <taxon>Mycoplasmataceae</taxon>
        <taxon>Mycoplasma</taxon>
    </lineage>
</organism>
<gene>
    <name evidence="1" type="ordered locus">WEN_03325</name>
</gene>
<dbReference type="AlphaFoldDB" id="I6ZFN8"/>
<dbReference type="HOGENOM" id="CLU_684801_0_0_14"/>
<protein>
    <submittedName>
        <fullName evidence="1">Uncharacterized protein</fullName>
    </submittedName>
</protein>
<dbReference type="STRING" id="1197325.WEN_03325"/>
<evidence type="ECO:0000313" key="1">
    <source>
        <dbReference type="EMBL" id="AFN65442.1"/>
    </source>
</evidence>
<accession>I6ZFN8</accession>
<sequence>MSLPFLGKGFIVVGSVISPSLFGLLQLQKQPRLIETVGKITGDLSSETWIFPRFKGWRMKEGASGTVGSLAYSYGYVARISGTETATSGERKIQNETTDMKGIQDGELTLIETKWGSLMDEDQKTLPAKRGKVMKVVGGYTNKKFLLIGVGKTSNQIEFRGLISIVKDEGPSQAKCWREFKENEKDKSIRTSINSKFSGSGLLLSNTYGIDGGAYSKQGRALVGNCAKEFFKGKSQIPFIEQLKGDNDKQVGFQELNIEGGMSIAISTGMKKESGKKEDIIAPGIMVKNKFDGGKGKTLWVGLQGDGIAKTDSQTNGKQKRKSNQGWMAILDWESTKSEENLTGIYGGTSEVKKIDLDQNRKYYLWDPSFTRIKGGKLITKNEKELPFKLEIGKFVETKLIK</sequence>
<dbReference type="KEGG" id="mwe:WEN_03325"/>
<dbReference type="PATRIC" id="fig|1197325.3.peg.718"/>
<keyword evidence="2" id="KW-1185">Reference proteome</keyword>
<name>I6ZFN8_MYCWM</name>
<reference evidence="1 2" key="1">
    <citation type="journal article" date="2012" name="J. Bacteriol.">
        <title>Complete genome sequence of Mycoplasma wenyonii strain Massachusetts.</title>
        <authorList>
            <person name="Dos Santos A.P."/>
            <person name="Guimaraes A.M."/>
            <person name="do Nascimento N.C."/>
            <person name="Sanmiguel P.J."/>
            <person name="Messick J.B."/>
        </authorList>
    </citation>
    <scope>NUCLEOTIDE SEQUENCE [LARGE SCALE GENOMIC DNA]</scope>
    <source>
        <strain evidence="1 2">Massachusetts</strain>
    </source>
</reference>